<protein>
    <submittedName>
        <fullName evidence="2">Uncharacterized protein</fullName>
    </submittedName>
</protein>
<reference evidence="2 3" key="1">
    <citation type="submission" date="2016-10" db="EMBL/GenBank/DDBJ databases">
        <authorList>
            <person name="Varghese N."/>
            <person name="Submissions S."/>
        </authorList>
    </citation>
    <scope>NUCLEOTIDE SEQUENCE [LARGE SCALE GENOMIC DNA]</scope>
    <source>
        <strain evidence="3">YIM D21,KCTC 23444,ACCC 10710</strain>
    </source>
</reference>
<dbReference type="AlphaFoldDB" id="A0A1I2DQP9"/>
<feature type="signal peptide" evidence="1">
    <location>
        <begin position="1"/>
        <end position="20"/>
    </location>
</feature>
<dbReference type="Proteomes" id="UP000325289">
    <property type="component" value="Unassembled WGS sequence"/>
</dbReference>
<proteinExistence type="predicted"/>
<evidence type="ECO:0000256" key="1">
    <source>
        <dbReference type="SAM" id="SignalP"/>
    </source>
</evidence>
<sequence length="76" mass="7880">MKTLLASLAVAATAAIPAAAVTSHDAAQVKIERYAPNVDVSTLSNAEIVTLLNVINSGDSNSDVGAKIERLVRAYQ</sequence>
<feature type="chain" id="PRO_5009302181" evidence="1">
    <location>
        <begin position="21"/>
        <end position="76"/>
    </location>
</feature>
<dbReference type="OrthoDB" id="7874606at2"/>
<keyword evidence="3" id="KW-1185">Reference proteome</keyword>
<organism evidence="2 3">
    <name type="scientific">Roseivivax sediminis</name>
    <dbReference type="NCBI Taxonomy" id="936889"/>
    <lineage>
        <taxon>Bacteria</taxon>
        <taxon>Pseudomonadati</taxon>
        <taxon>Pseudomonadota</taxon>
        <taxon>Alphaproteobacteria</taxon>
        <taxon>Rhodobacterales</taxon>
        <taxon>Roseobacteraceae</taxon>
        <taxon>Roseivivax</taxon>
    </lineage>
</organism>
<evidence type="ECO:0000313" key="3">
    <source>
        <dbReference type="Proteomes" id="UP000325289"/>
    </source>
</evidence>
<dbReference type="RefSeq" id="WP_149758442.1">
    <property type="nucleotide sequence ID" value="NZ_FOMS01000018.1"/>
</dbReference>
<dbReference type="EMBL" id="FOMS01000018">
    <property type="protein sequence ID" value="SFE82828.1"/>
    <property type="molecule type" value="Genomic_DNA"/>
</dbReference>
<keyword evidence="1" id="KW-0732">Signal</keyword>
<accession>A0A1I2DQP9</accession>
<evidence type="ECO:0000313" key="2">
    <source>
        <dbReference type="EMBL" id="SFE82828.1"/>
    </source>
</evidence>
<name>A0A1I2DQP9_9RHOB</name>
<gene>
    <name evidence="2" type="ORF">SAMN04515678_1184</name>
</gene>